<evidence type="ECO:0000313" key="2">
    <source>
        <dbReference type="Proteomes" id="UP000029843"/>
    </source>
</evidence>
<dbReference type="EMBL" id="JQED01000005">
    <property type="protein sequence ID" value="KGJ94631.1"/>
    <property type="molecule type" value="Genomic_DNA"/>
</dbReference>
<protein>
    <submittedName>
        <fullName evidence="1">Uncharacterized protein</fullName>
    </submittedName>
</protein>
<proteinExistence type="predicted"/>
<dbReference type="AlphaFoldDB" id="A0A099KVQ2"/>
<dbReference type="PATRIC" id="fig|28229.4.peg.836"/>
<accession>A0A099KVQ2</accession>
<comment type="caution">
    <text evidence="1">The sequence shown here is derived from an EMBL/GenBank/DDBJ whole genome shotgun (WGS) entry which is preliminary data.</text>
</comment>
<dbReference type="RefSeq" id="WP_223303533.1">
    <property type="nucleotide sequence ID" value="NZ_JQED01000005.1"/>
</dbReference>
<gene>
    <name evidence="1" type="ORF">ND2E_1820</name>
</gene>
<name>A0A099KVQ2_COLPS</name>
<dbReference type="Proteomes" id="UP000029843">
    <property type="component" value="Unassembled WGS sequence"/>
</dbReference>
<sequence>MRASQLSKESTKLHNISELDEINAKISPLKALADKERASIYGLTGMVYTPYIDDYMQVSIKKAEILSCLKKQGTIEFTEVEIISTALDFLHKRAKNNTVVEYGGNSYQRRFSPLKLSKSGKIVRTWAKYWLLQLPSGKIDPEWESQVREIWPTYFLINSVDI</sequence>
<evidence type="ECO:0000313" key="1">
    <source>
        <dbReference type="EMBL" id="KGJ94631.1"/>
    </source>
</evidence>
<reference evidence="1 2" key="1">
    <citation type="submission" date="2014-08" db="EMBL/GenBank/DDBJ databases">
        <title>Genomic and Phenotypic Diversity of Colwellia psychrerythraea strains from Disparate Marine Basins.</title>
        <authorList>
            <person name="Techtmann S.M."/>
            <person name="Stelling S.C."/>
            <person name="Utturkar S.M."/>
            <person name="Alshibli N."/>
            <person name="Harris A."/>
            <person name="Brown S.D."/>
            <person name="Hazen T.C."/>
        </authorList>
    </citation>
    <scope>NUCLEOTIDE SEQUENCE [LARGE SCALE GENOMIC DNA]</scope>
    <source>
        <strain evidence="1 2">ND2E</strain>
    </source>
</reference>
<organism evidence="1 2">
    <name type="scientific">Colwellia psychrerythraea</name>
    <name type="common">Vibrio psychroerythus</name>
    <dbReference type="NCBI Taxonomy" id="28229"/>
    <lineage>
        <taxon>Bacteria</taxon>
        <taxon>Pseudomonadati</taxon>
        <taxon>Pseudomonadota</taxon>
        <taxon>Gammaproteobacteria</taxon>
        <taxon>Alteromonadales</taxon>
        <taxon>Colwelliaceae</taxon>
        <taxon>Colwellia</taxon>
    </lineage>
</organism>